<dbReference type="AlphaFoldDB" id="A0A6M4J9Y5"/>
<evidence type="ECO:0000256" key="5">
    <source>
        <dbReference type="ARBA" id="ARBA00023136"/>
    </source>
</evidence>
<organism evidence="8 9">
    <name type="scientific">Mycoplasma miroungigenitalium</name>
    <dbReference type="NCBI Taxonomy" id="754515"/>
    <lineage>
        <taxon>Bacteria</taxon>
        <taxon>Bacillati</taxon>
        <taxon>Mycoplasmatota</taxon>
        <taxon>Mollicutes</taxon>
        <taxon>Mycoplasmataceae</taxon>
        <taxon>Mycoplasma</taxon>
    </lineage>
</organism>
<evidence type="ECO:0000256" key="6">
    <source>
        <dbReference type="SAM" id="Coils"/>
    </source>
</evidence>
<feature type="transmembrane region" description="Helical" evidence="7">
    <location>
        <begin position="175"/>
        <end position="196"/>
    </location>
</feature>
<evidence type="ECO:0000256" key="3">
    <source>
        <dbReference type="ARBA" id="ARBA00022692"/>
    </source>
</evidence>
<feature type="transmembrane region" description="Helical" evidence="7">
    <location>
        <begin position="87"/>
        <end position="105"/>
    </location>
</feature>
<keyword evidence="2" id="KW-1003">Cell membrane</keyword>
<feature type="coiled-coil region" evidence="6">
    <location>
        <begin position="559"/>
        <end position="591"/>
    </location>
</feature>
<evidence type="ECO:0000256" key="7">
    <source>
        <dbReference type="SAM" id="Phobius"/>
    </source>
</evidence>
<dbReference type="PANTHER" id="PTHR47089">
    <property type="entry name" value="ABC TRANSPORTER, PERMEASE PROTEIN"/>
    <property type="match status" value="1"/>
</dbReference>
<dbReference type="GO" id="GO:0005886">
    <property type="term" value="C:plasma membrane"/>
    <property type="evidence" value="ECO:0007669"/>
    <property type="project" value="UniProtKB-SubCell"/>
</dbReference>
<feature type="transmembrane region" description="Helical" evidence="7">
    <location>
        <begin position="140"/>
        <end position="163"/>
    </location>
</feature>
<comment type="subcellular location">
    <subcellularLocation>
        <location evidence="1">Cell membrane</location>
        <topology evidence="1">Multi-pass membrane protein</topology>
    </subcellularLocation>
</comment>
<dbReference type="PANTHER" id="PTHR47089:SF1">
    <property type="entry name" value="GUANOSINE ABC TRANSPORTER PERMEASE PROTEIN NUPP"/>
    <property type="match status" value="1"/>
</dbReference>
<keyword evidence="4 7" id="KW-1133">Transmembrane helix</keyword>
<dbReference type="Proteomes" id="UP000500686">
    <property type="component" value="Chromosome"/>
</dbReference>
<feature type="transmembrane region" description="Helical" evidence="7">
    <location>
        <begin position="370"/>
        <end position="388"/>
    </location>
</feature>
<keyword evidence="6" id="KW-0175">Coiled coil</keyword>
<dbReference type="EMBL" id="CP053096">
    <property type="protein sequence ID" value="QJR43740.1"/>
    <property type="molecule type" value="Genomic_DNA"/>
</dbReference>
<proteinExistence type="predicted"/>
<reference evidence="8 9" key="1">
    <citation type="submission" date="2020-05" db="EMBL/GenBank/DDBJ databases">
        <title>Novel Mycoplasma species detected in Mirounga angustirostris (northern elephant seal) from the USA.</title>
        <authorList>
            <person name="Volokhov D.V."/>
        </authorList>
    </citation>
    <scope>NUCLEOTIDE SEQUENCE [LARGE SCALE GENOMIC DNA]</scope>
    <source>
        <strain evidence="8 9">Mirounga ES2806-GEN</strain>
    </source>
</reference>
<feature type="transmembrane region" description="Helical" evidence="7">
    <location>
        <begin position="326"/>
        <end position="349"/>
    </location>
</feature>
<evidence type="ECO:0000256" key="2">
    <source>
        <dbReference type="ARBA" id="ARBA00022475"/>
    </source>
</evidence>
<dbReference type="CDD" id="cd06580">
    <property type="entry name" value="TM_PBP1_transp_TpRbsC_like"/>
    <property type="match status" value="1"/>
</dbReference>
<feature type="transmembrane region" description="Helical" evidence="7">
    <location>
        <begin position="112"/>
        <end position="134"/>
    </location>
</feature>
<keyword evidence="5 7" id="KW-0472">Membrane</keyword>
<feature type="transmembrane region" description="Helical" evidence="7">
    <location>
        <begin position="35"/>
        <end position="55"/>
    </location>
</feature>
<protein>
    <submittedName>
        <fullName evidence="8">Sugar ABC transporter permease</fullName>
    </submittedName>
</protein>
<sequence length="708" mass="79620">MTKHKNIMIETFNKISEKISSFVKMDKTKSTGRKVASSLWALFFGIVLSLVYIFLKTSLLEHRIINPFAIFTNVVDSLKSPSNKEVILNYLLIFGFSSLACAISFKAGLFNIGIPGQMMITGATSFGIFIKLGYTSYTSIPVWLLLLALVFSMIFAFIAGLIAGVLKAYLNVHEVISTIMINWIIVGIAMVCFQQKSANVIWPEFSLNQISYYFNDVNTGTNPGIVGISQEVKKAFSIAGLIILLVLVIAVAFVFSFTSLGYKIRMQGISKSNGKYMGVNDKKLTMLVLAFSAMIAGVAGFFNYVLGLSARFDSVTQPLNLGFECIAISLLALNSPIGIVFTSLFYTALYTANYKLQKAPLYLKPDDVQVITSMILYLAATAIMFTQFKPIVYFRGKFALLSDPRYKAYSKLKRYNIAIAKLNAKNKTQNHNARYTVSTKNANKTIAKLNLINQKYLKDIAKLESKIVIAKFELQKAQKLNDLINQKHAEKMANYSQLNSAILDAQNVYYNKLEDLNNPELNYSKDEIKLQVSGAKVALKEQIKSLKAQYVSPNCNSELKQLRNENKTLVAEFTKNENEALNQRLSSIKADEINWEIDEVSNKNKVSLLNSEFVKLQDKYLADAMNYKNTDEQTLVHFEQINLKKYELINQMKELGKTGKFAISQQRTADLKSINAEYAPIFVDIIDRRLRMALETLKKKEVQDGLNA</sequence>
<evidence type="ECO:0000313" key="8">
    <source>
        <dbReference type="EMBL" id="QJR43740.1"/>
    </source>
</evidence>
<gene>
    <name evidence="8" type="ORF">HLA87_03045</name>
</gene>
<accession>A0A6M4J9Y5</accession>
<evidence type="ECO:0000256" key="4">
    <source>
        <dbReference type="ARBA" id="ARBA00022989"/>
    </source>
</evidence>
<feature type="transmembrane region" description="Helical" evidence="7">
    <location>
        <begin position="284"/>
        <end position="306"/>
    </location>
</feature>
<dbReference type="KEGG" id="mmir:HLA87_03045"/>
<keyword evidence="9" id="KW-1185">Reference proteome</keyword>
<feature type="coiled-coil region" evidence="6">
    <location>
        <begin position="412"/>
        <end position="480"/>
    </location>
</feature>
<feature type="transmembrane region" description="Helical" evidence="7">
    <location>
        <begin position="238"/>
        <end position="263"/>
    </location>
</feature>
<keyword evidence="3 7" id="KW-0812">Transmembrane</keyword>
<dbReference type="Pfam" id="PF02653">
    <property type="entry name" value="BPD_transp_2"/>
    <property type="match status" value="1"/>
</dbReference>
<dbReference type="GO" id="GO:0022857">
    <property type="term" value="F:transmembrane transporter activity"/>
    <property type="evidence" value="ECO:0007669"/>
    <property type="project" value="InterPro"/>
</dbReference>
<dbReference type="RefSeq" id="WP_171111810.1">
    <property type="nucleotide sequence ID" value="NZ_CP053096.1"/>
</dbReference>
<evidence type="ECO:0000313" key="9">
    <source>
        <dbReference type="Proteomes" id="UP000500686"/>
    </source>
</evidence>
<name>A0A6M4J9Y5_9MOLU</name>
<evidence type="ECO:0000256" key="1">
    <source>
        <dbReference type="ARBA" id="ARBA00004651"/>
    </source>
</evidence>
<dbReference type="InterPro" id="IPR001851">
    <property type="entry name" value="ABC_transp_permease"/>
</dbReference>